<dbReference type="Pfam" id="PF17170">
    <property type="entry name" value="DUF5128"/>
    <property type="match status" value="1"/>
</dbReference>
<dbReference type="AlphaFoldDB" id="A0A381VNU4"/>
<dbReference type="CDD" id="cd05819">
    <property type="entry name" value="NHL"/>
    <property type="match status" value="1"/>
</dbReference>
<dbReference type="InterPro" id="IPR001258">
    <property type="entry name" value="NHL_repeat"/>
</dbReference>
<evidence type="ECO:0000256" key="1">
    <source>
        <dbReference type="ARBA" id="ARBA00022737"/>
    </source>
</evidence>
<dbReference type="PANTHER" id="PTHR24104:SF25">
    <property type="entry name" value="PROTEIN LIN-41"/>
    <property type="match status" value="1"/>
</dbReference>
<dbReference type="EMBL" id="UINC01009363">
    <property type="protein sequence ID" value="SVA41996.1"/>
    <property type="molecule type" value="Genomic_DNA"/>
</dbReference>
<dbReference type="PROSITE" id="PS51125">
    <property type="entry name" value="NHL"/>
    <property type="match status" value="3"/>
</dbReference>
<dbReference type="GO" id="GO:0008270">
    <property type="term" value="F:zinc ion binding"/>
    <property type="evidence" value="ECO:0007669"/>
    <property type="project" value="UniProtKB-KW"/>
</dbReference>
<organism evidence="2">
    <name type="scientific">marine metagenome</name>
    <dbReference type="NCBI Taxonomy" id="408172"/>
    <lineage>
        <taxon>unclassified sequences</taxon>
        <taxon>metagenomes</taxon>
        <taxon>ecological metagenomes</taxon>
    </lineage>
</organism>
<dbReference type="Pfam" id="PF01436">
    <property type="entry name" value="NHL"/>
    <property type="match status" value="2"/>
</dbReference>
<gene>
    <name evidence="2" type="ORF">METZ01_LOCUS94850</name>
</gene>
<dbReference type="SUPFAM" id="SSF101898">
    <property type="entry name" value="NHL repeat"/>
    <property type="match status" value="1"/>
</dbReference>
<dbReference type="InterPro" id="IPR011042">
    <property type="entry name" value="6-blade_b-propeller_TolB-like"/>
</dbReference>
<evidence type="ECO:0000313" key="2">
    <source>
        <dbReference type="EMBL" id="SVA41996.1"/>
    </source>
</evidence>
<dbReference type="PANTHER" id="PTHR24104">
    <property type="entry name" value="E3 UBIQUITIN-PROTEIN LIGASE NHLRC1-RELATED"/>
    <property type="match status" value="1"/>
</dbReference>
<proteinExistence type="predicted"/>
<name>A0A381VNU4_9ZZZZ</name>
<dbReference type="InterPro" id="IPR050952">
    <property type="entry name" value="TRIM-NHL_E3_ligases"/>
</dbReference>
<dbReference type="Gene3D" id="2.120.10.30">
    <property type="entry name" value="TolB, C-terminal domain"/>
    <property type="match status" value="2"/>
</dbReference>
<keyword evidence="1" id="KW-0677">Repeat</keyword>
<sequence>MPITRVAGNKAFSYVDNIGKIGQSATGFFYPYGLARGQNDVVYVACWGHEFLPSARITKIEISTQKWLLDIGHPENGRPEEEFSWPGHLASDKDENLYVTDQANNKIVSFTKGGDLIGRWGSSGSGDGEFSRPSGISLDRSGNFVVVDTGNNRIQRYTISGEFLGQFGSLGSADGEFKQPWGTFVDQNDNIFVADWGNNRIQKFDLTGNFLATFGTHGTNDGELDHPAAVAVDKDGDVYVADWGNHRVVVYETDGTFLVNIDGDATNLSRWAELAVSANPDLQKALERVDLEPMSKFWHPSAIHVGDDYKIMIAEAQHQRIQIYQKDPDHQEAQFTL</sequence>
<protein>
    <recommendedName>
        <fullName evidence="3">SMP-30/Gluconolactonase/LRE-like region domain-containing protein</fullName>
    </recommendedName>
</protein>
<accession>A0A381VNU4</accession>
<evidence type="ECO:0008006" key="3">
    <source>
        <dbReference type="Google" id="ProtNLM"/>
    </source>
</evidence>
<reference evidence="2" key="1">
    <citation type="submission" date="2018-05" db="EMBL/GenBank/DDBJ databases">
        <authorList>
            <person name="Lanie J.A."/>
            <person name="Ng W.-L."/>
            <person name="Kazmierczak K.M."/>
            <person name="Andrzejewski T.M."/>
            <person name="Davidsen T.M."/>
            <person name="Wayne K.J."/>
            <person name="Tettelin H."/>
            <person name="Glass J.I."/>
            <person name="Rusch D."/>
            <person name="Podicherti R."/>
            <person name="Tsui H.-C.T."/>
            <person name="Winkler M.E."/>
        </authorList>
    </citation>
    <scope>NUCLEOTIDE SEQUENCE</scope>
</reference>